<dbReference type="GO" id="GO:0005783">
    <property type="term" value="C:endoplasmic reticulum"/>
    <property type="evidence" value="ECO:0007669"/>
    <property type="project" value="UniProtKB-SubCell"/>
</dbReference>
<accession>D6RP45</accession>
<evidence type="ECO:0000313" key="7">
    <source>
        <dbReference type="EMBL" id="EFI27126.1"/>
    </source>
</evidence>
<dbReference type="Gene3D" id="3.40.50.1820">
    <property type="entry name" value="alpha/beta hydrolase"/>
    <property type="match status" value="1"/>
</dbReference>
<evidence type="ECO:0000256" key="2">
    <source>
        <dbReference type="ARBA" id="ARBA00004240"/>
    </source>
</evidence>
<protein>
    <recommendedName>
        <fullName evidence="9">DUF676 domain-containing protein</fullName>
    </recommendedName>
</protein>
<gene>
    <name evidence="7" type="ORF">CC1G_14951</name>
</gene>
<dbReference type="OMA" id="RTHFTIN"/>
<comment type="caution">
    <text evidence="7">The sequence shown here is derived from an EMBL/GenBank/DDBJ whole genome shotgun (WGS) entry which is preliminary data.</text>
</comment>
<sequence>MEALEDSRPFRTLKAKFDGKYPGKSNTIRPISLATGLDGRKVATVTFRKGKILRAALGLRPEDRVVEGCDAVGIDDEFHGLTPLNDGGEMDIVAIHGLNGHAFDTWCWRQHAKRSWCSPREGLDDSVMWFRDHPVDRIGQARAKVWVYGYNANSKRRRPLVLIAHSMGGLVIKQAMIWGALQEDKEWPHFLNVVRSIRGIMFFGAPHRGGNGVPVGRLVATLRKMVNLEARTDLIELLKKDSSTLDDLSDTWKNIVDQRNLELRIGRNVKFDQQGCDR</sequence>
<evidence type="ECO:0000256" key="3">
    <source>
        <dbReference type="ARBA" id="ARBA00004370"/>
    </source>
</evidence>
<dbReference type="Proteomes" id="UP000001861">
    <property type="component" value="Unassembled WGS sequence"/>
</dbReference>
<proteinExistence type="predicted"/>
<dbReference type="SUPFAM" id="SSF53474">
    <property type="entry name" value="alpha/beta-Hydrolases"/>
    <property type="match status" value="1"/>
</dbReference>
<evidence type="ECO:0000256" key="1">
    <source>
        <dbReference type="ARBA" id="ARBA00004173"/>
    </source>
</evidence>
<dbReference type="OrthoDB" id="3246270at2759"/>
<dbReference type="PANTHER" id="PTHR48182">
    <property type="entry name" value="PROTEIN SERAC1"/>
    <property type="match status" value="1"/>
</dbReference>
<organism evidence="7 8">
    <name type="scientific">Coprinopsis cinerea (strain Okayama-7 / 130 / ATCC MYA-4618 / FGSC 9003)</name>
    <name type="common">Inky cap fungus</name>
    <name type="synonym">Hormographiella aspergillata</name>
    <dbReference type="NCBI Taxonomy" id="240176"/>
    <lineage>
        <taxon>Eukaryota</taxon>
        <taxon>Fungi</taxon>
        <taxon>Dikarya</taxon>
        <taxon>Basidiomycota</taxon>
        <taxon>Agaricomycotina</taxon>
        <taxon>Agaricomycetes</taxon>
        <taxon>Agaricomycetidae</taxon>
        <taxon>Agaricales</taxon>
        <taxon>Agaricineae</taxon>
        <taxon>Psathyrellaceae</taxon>
        <taxon>Coprinopsis</taxon>
    </lineage>
</organism>
<keyword evidence="8" id="KW-1185">Reference proteome</keyword>
<name>D6RP45_COPC7</name>
<evidence type="ECO:0000256" key="4">
    <source>
        <dbReference type="ARBA" id="ARBA00022824"/>
    </source>
</evidence>
<dbReference type="EMBL" id="AACS02000008">
    <property type="protein sequence ID" value="EFI27126.1"/>
    <property type="molecule type" value="Genomic_DNA"/>
</dbReference>
<dbReference type="AlphaFoldDB" id="D6RP45"/>
<dbReference type="STRING" id="240176.D6RP45"/>
<keyword evidence="6" id="KW-0472">Membrane</keyword>
<dbReference type="eggNOG" id="KOG2029">
    <property type="taxonomic scope" value="Eukaryota"/>
</dbReference>
<dbReference type="GO" id="GO:0005739">
    <property type="term" value="C:mitochondrion"/>
    <property type="evidence" value="ECO:0007669"/>
    <property type="project" value="UniProtKB-SubCell"/>
</dbReference>
<dbReference type="PANTHER" id="PTHR48182:SF2">
    <property type="entry name" value="PROTEIN SERAC1"/>
    <property type="match status" value="1"/>
</dbReference>
<dbReference type="GO" id="GO:0016020">
    <property type="term" value="C:membrane"/>
    <property type="evidence" value="ECO:0007669"/>
    <property type="project" value="UniProtKB-SubCell"/>
</dbReference>
<dbReference type="RefSeq" id="XP_002910620.1">
    <property type="nucleotide sequence ID" value="XM_002910574.1"/>
</dbReference>
<keyword evidence="5" id="KW-0496">Mitochondrion</keyword>
<evidence type="ECO:0000313" key="8">
    <source>
        <dbReference type="Proteomes" id="UP000001861"/>
    </source>
</evidence>
<keyword evidence="4" id="KW-0256">Endoplasmic reticulum</keyword>
<dbReference type="InterPro" id="IPR052374">
    <property type="entry name" value="SERAC1"/>
</dbReference>
<dbReference type="HOGENOM" id="CLU_1001215_0_0_1"/>
<comment type="subcellular location">
    <subcellularLocation>
        <location evidence="2">Endoplasmic reticulum</location>
    </subcellularLocation>
    <subcellularLocation>
        <location evidence="3">Membrane</location>
    </subcellularLocation>
    <subcellularLocation>
        <location evidence="1">Mitochondrion</location>
    </subcellularLocation>
</comment>
<evidence type="ECO:0008006" key="9">
    <source>
        <dbReference type="Google" id="ProtNLM"/>
    </source>
</evidence>
<dbReference type="InParanoid" id="D6RP45"/>
<reference evidence="7 8" key="1">
    <citation type="journal article" date="2010" name="Proc. Natl. Acad. Sci. U.S.A.">
        <title>Insights into evolution of multicellular fungi from the assembled chromosomes of the mushroom Coprinopsis cinerea (Coprinus cinereus).</title>
        <authorList>
            <person name="Stajich J.E."/>
            <person name="Wilke S.K."/>
            <person name="Ahren D."/>
            <person name="Au C.H."/>
            <person name="Birren B.W."/>
            <person name="Borodovsky M."/>
            <person name="Burns C."/>
            <person name="Canback B."/>
            <person name="Casselton L.A."/>
            <person name="Cheng C.K."/>
            <person name="Deng J."/>
            <person name="Dietrich F.S."/>
            <person name="Fargo D.C."/>
            <person name="Farman M.L."/>
            <person name="Gathman A.C."/>
            <person name="Goldberg J."/>
            <person name="Guigo R."/>
            <person name="Hoegger P.J."/>
            <person name="Hooker J.B."/>
            <person name="Huggins A."/>
            <person name="James T.Y."/>
            <person name="Kamada T."/>
            <person name="Kilaru S."/>
            <person name="Kodira C."/>
            <person name="Kues U."/>
            <person name="Kupfer D."/>
            <person name="Kwan H.S."/>
            <person name="Lomsadze A."/>
            <person name="Li W."/>
            <person name="Lilly W.W."/>
            <person name="Ma L.J."/>
            <person name="Mackey A.J."/>
            <person name="Manning G."/>
            <person name="Martin F."/>
            <person name="Muraguchi H."/>
            <person name="Natvig D.O."/>
            <person name="Palmerini H."/>
            <person name="Ramesh M.A."/>
            <person name="Rehmeyer C.J."/>
            <person name="Roe B.A."/>
            <person name="Shenoy N."/>
            <person name="Stanke M."/>
            <person name="Ter-Hovhannisyan V."/>
            <person name="Tunlid A."/>
            <person name="Velagapudi R."/>
            <person name="Vision T.J."/>
            <person name="Zeng Q."/>
            <person name="Zolan M.E."/>
            <person name="Pukkila P.J."/>
        </authorList>
    </citation>
    <scope>NUCLEOTIDE SEQUENCE [LARGE SCALE GENOMIC DNA]</scope>
    <source>
        <strain evidence="8">Okayama-7 / 130 / ATCC MYA-4618 / FGSC 9003</strain>
    </source>
</reference>
<dbReference type="KEGG" id="cci:CC1G_14951"/>
<evidence type="ECO:0000256" key="6">
    <source>
        <dbReference type="ARBA" id="ARBA00023136"/>
    </source>
</evidence>
<dbReference type="VEuPathDB" id="FungiDB:CC1G_14951"/>
<dbReference type="InterPro" id="IPR029058">
    <property type="entry name" value="AB_hydrolase_fold"/>
</dbReference>
<evidence type="ECO:0000256" key="5">
    <source>
        <dbReference type="ARBA" id="ARBA00023128"/>
    </source>
</evidence>
<dbReference type="GeneID" id="9378130"/>